<sequence>MSDAELKWVQPEKRELLGGDLLAQTLRHLGVEVSFGVHGGHLDAFLIGAHMMGIRLIDTRHEATAVQAAEGYAKASGKVGTCFVTANSGFCNAIPGISTAFADRSPIFVVTSSPPLRDAETNCLQGFHDQVVLAKPITKFAHRVTNVEEIPRIATYAVKTAMSGIPGPVVVDFPIDVLFHPPRMDALSYGSVMCDIAIAPYPDPAALEKLLTLWKAAKRPVIIAGTGSARTTTRGSKTSPLLQLAEATNTPVFYNQKYTAAFPHDHALRGGPAGGLAYLPAIQKQQPDFVLLLGARTGFLLGGRSGAIIPNKNCRLAQVDLDGAEIGKSHPVDVGIVSDATNFITAIVSKLSSSPLPAQEAWLQDIKDLKSRPSLYANDPELMGEHKRLHPYHTIRAIFRSLPEDSIVVIDGGEAGVWAGENLEVARAATGIVSTGYLGFLGNGWGYSMGVAAADPSRLVVNIHGDGSAGFHIQELDTYARHGLNILTVVMNNYWWGMSIAGQDMIYEDDDPARVASKLSEACRYDIVAKGFGCKGAIATDSIAQVEEAVKDLTATKGAGLLNAIISKEPYTLVTKGMVGKTADKNYIVIPYYDNVLRPHFNVTSGGANGTNGHSS</sequence>
<evidence type="ECO:0000256" key="3">
    <source>
        <dbReference type="ARBA" id="ARBA00007812"/>
    </source>
</evidence>
<dbReference type="PANTHER" id="PTHR18968">
    <property type="entry name" value="THIAMINE PYROPHOSPHATE ENZYMES"/>
    <property type="match status" value="1"/>
</dbReference>
<dbReference type="GO" id="GO:0030976">
    <property type="term" value="F:thiamine pyrophosphate binding"/>
    <property type="evidence" value="ECO:0007669"/>
    <property type="project" value="InterPro"/>
</dbReference>
<name>A0A438MXF0_EXOME</name>
<comment type="similarity">
    <text evidence="3 6">Belongs to the TPP enzyme family.</text>
</comment>
<evidence type="ECO:0000259" key="9">
    <source>
        <dbReference type="Pfam" id="PF02776"/>
    </source>
</evidence>
<dbReference type="CDD" id="cd07035">
    <property type="entry name" value="TPP_PYR_POX_like"/>
    <property type="match status" value="1"/>
</dbReference>
<dbReference type="InterPro" id="IPR012000">
    <property type="entry name" value="Thiamin_PyroP_enz_cen_dom"/>
</dbReference>
<comment type="cofactor">
    <cofactor evidence="2">
        <name>thiamine diphosphate</name>
        <dbReference type="ChEBI" id="CHEBI:58937"/>
    </cofactor>
</comment>
<dbReference type="Proteomes" id="UP000288859">
    <property type="component" value="Unassembled WGS sequence"/>
</dbReference>
<dbReference type="GO" id="GO:0005948">
    <property type="term" value="C:acetolactate synthase complex"/>
    <property type="evidence" value="ECO:0007669"/>
    <property type="project" value="TreeGrafter"/>
</dbReference>
<protein>
    <submittedName>
        <fullName evidence="10">Uncharacterized protein</fullName>
    </submittedName>
</protein>
<evidence type="ECO:0000313" key="11">
    <source>
        <dbReference type="Proteomes" id="UP000288859"/>
    </source>
</evidence>
<dbReference type="Pfam" id="PF02776">
    <property type="entry name" value="TPP_enzyme_N"/>
    <property type="match status" value="1"/>
</dbReference>
<dbReference type="InterPro" id="IPR012001">
    <property type="entry name" value="Thiamin_PyroP_enz_TPP-bd_dom"/>
</dbReference>
<evidence type="ECO:0000256" key="4">
    <source>
        <dbReference type="ARBA" id="ARBA00022723"/>
    </source>
</evidence>
<keyword evidence="4" id="KW-0479">Metal-binding</keyword>
<evidence type="ECO:0000313" key="10">
    <source>
        <dbReference type="EMBL" id="RVX68421.1"/>
    </source>
</evidence>
<dbReference type="Pfam" id="PF02775">
    <property type="entry name" value="TPP_enzyme_C"/>
    <property type="match status" value="1"/>
</dbReference>
<accession>A0A438MXF0</accession>
<dbReference type="VEuPathDB" id="FungiDB:PV10_06772"/>
<organism evidence="10 11">
    <name type="scientific">Exophiala mesophila</name>
    <name type="common">Black yeast-like fungus</name>
    <dbReference type="NCBI Taxonomy" id="212818"/>
    <lineage>
        <taxon>Eukaryota</taxon>
        <taxon>Fungi</taxon>
        <taxon>Dikarya</taxon>
        <taxon>Ascomycota</taxon>
        <taxon>Pezizomycotina</taxon>
        <taxon>Eurotiomycetes</taxon>
        <taxon>Chaetothyriomycetidae</taxon>
        <taxon>Chaetothyriales</taxon>
        <taxon>Herpotrichiellaceae</taxon>
        <taxon>Exophiala</taxon>
    </lineage>
</organism>
<dbReference type="AlphaFoldDB" id="A0A438MXF0"/>
<feature type="domain" description="Thiamine pyrophosphate enzyme N-terminal TPP-binding" evidence="9">
    <location>
        <begin position="18"/>
        <end position="131"/>
    </location>
</feature>
<dbReference type="PANTHER" id="PTHR18968:SF166">
    <property type="entry name" value="2-HYDROXYACYL-COA LYASE 2"/>
    <property type="match status" value="1"/>
</dbReference>
<comment type="cofactor">
    <cofactor evidence="1">
        <name>Mg(2+)</name>
        <dbReference type="ChEBI" id="CHEBI:18420"/>
    </cofactor>
</comment>
<keyword evidence="5 6" id="KW-0786">Thiamine pyrophosphate</keyword>
<dbReference type="GO" id="GO:0009099">
    <property type="term" value="P:L-valine biosynthetic process"/>
    <property type="evidence" value="ECO:0007669"/>
    <property type="project" value="TreeGrafter"/>
</dbReference>
<dbReference type="Gene3D" id="3.40.50.970">
    <property type="match status" value="2"/>
</dbReference>
<dbReference type="Gene3D" id="3.40.50.1220">
    <property type="entry name" value="TPP-binding domain"/>
    <property type="match status" value="1"/>
</dbReference>
<gene>
    <name evidence="10" type="ORF">B0A52_07421</name>
</gene>
<dbReference type="InterPro" id="IPR029061">
    <property type="entry name" value="THDP-binding"/>
</dbReference>
<evidence type="ECO:0000256" key="5">
    <source>
        <dbReference type="ARBA" id="ARBA00023052"/>
    </source>
</evidence>
<dbReference type="SUPFAM" id="SSF52467">
    <property type="entry name" value="DHS-like NAD/FAD-binding domain"/>
    <property type="match status" value="1"/>
</dbReference>
<evidence type="ECO:0000256" key="2">
    <source>
        <dbReference type="ARBA" id="ARBA00001964"/>
    </source>
</evidence>
<dbReference type="GO" id="GO:0000287">
    <property type="term" value="F:magnesium ion binding"/>
    <property type="evidence" value="ECO:0007669"/>
    <property type="project" value="InterPro"/>
</dbReference>
<dbReference type="EMBL" id="NAJM01000038">
    <property type="protein sequence ID" value="RVX68421.1"/>
    <property type="molecule type" value="Genomic_DNA"/>
</dbReference>
<dbReference type="GO" id="GO:0009097">
    <property type="term" value="P:isoleucine biosynthetic process"/>
    <property type="evidence" value="ECO:0007669"/>
    <property type="project" value="TreeGrafter"/>
</dbReference>
<dbReference type="InterPro" id="IPR029035">
    <property type="entry name" value="DHS-like_NAD/FAD-binding_dom"/>
</dbReference>
<dbReference type="InterPro" id="IPR011766">
    <property type="entry name" value="TPP_enzyme_TPP-bd"/>
</dbReference>
<dbReference type="InterPro" id="IPR000399">
    <property type="entry name" value="TPP-bd_CS"/>
</dbReference>
<feature type="domain" description="Thiamine pyrophosphate enzyme TPP-binding" evidence="8">
    <location>
        <begin position="411"/>
        <end position="562"/>
    </location>
</feature>
<dbReference type="SUPFAM" id="SSF52518">
    <property type="entry name" value="Thiamin diphosphate-binding fold (THDP-binding)"/>
    <property type="match status" value="2"/>
</dbReference>
<evidence type="ECO:0000259" key="8">
    <source>
        <dbReference type="Pfam" id="PF02775"/>
    </source>
</evidence>
<dbReference type="GO" id="GO:0050660">
    <property type="term" value="F:flavin adenine dinucleotide binding"/>
    <property type="evidence" value="ECO:0007669"/>
    <property type="project" value="TreeGrafter"/>
</dbReference>
<dbReference type="PROSITE" id="PS00187">
    <property type="entry name" value="TPP_ENZYMES"/>
    <property type="match status" value="1"/>
</dbReference>
<evidence type="ECO:0000256" key="1">
    <source>
        <dbReference type="ARBA" id="ARBA00001946"/>
    </source>
</evidence>
<dbReference type="Pfam" id="PF00205">
    <property type="entry name" value="TPP_enzyme_M"/>
    <property type="match status" value="1"/>
</dbReference>
<comment type="caution">
    <text evidence="10">The sequence shown here is derived from an EMBL/GenBank/DDBJ whole genome shotgun (WGS) entry which is preliminary data.</text>
</comment>
<proteinExistence type="inferred from homology"/>
<dbReference type="GO" id="GO:0003984">
    <property type="term" value="F:acetolactate synthase activity"/>
    <property type="evidence" value="ECO:0007669"/>
    <property type="project" value="TreeGrafter"/>
</dbReference>
<dbReference type="OrthoDB" id="10006023at2759"/>
<evidence type="ECO:0000259" key="7">
    <source>
        <dbReference type="Pfam" id="PF00205"/>
    </source>
</evidence>
<dbReference type="InterPro" id="IPR045229">
    <property type="entry name" value="TPP_enz"/>
</dbReference>
<reference evidence="10 11" key="1">
    <citation type="submission" date="2017-03" db="EMBL/GenBank/DDBJ databases">
        <title>Genomes of endolithic fungi from Antarctica.</title>
        <authorList>
            <person name="Coleine C."/>
            <person name="Masonjones S."/>
            <person name="Stajich J.E."/>
        </authorList>
    </citation>
    <scope>NUCLEOTIDE SEQUENCE [LARGE SCALE GENOMIC DNA]</scope>
    <source>
        <strain evidence="10 11">CCFEE 6314</strain>
    </source>
</reference>
<evidence type="ECO:0000256" key="6">
    <source>
        <dbReference type="RuleBase" id="RU362132"/>
    </source>
</evidence>
<feature type="domain" description="Thiamine pyrophosphate enzyme central" evidence="7">
    <location>
        <begin position="207"/>
        <end position="347"/>
    </location>
</feature>